<dbReference type="SUPFAM" id="SSF75217">
    <property type="entry name" value="alpha/beta knot"/>
    <property type="match status" value="1"/>
</dbReference>
<keyword evidence="8" id="KW-0949">S-adenosyl-L-methionine</keyword>
<dbReference type="GO" id="GO:0005737">
    <property type="term" value="C:cytoplasm"/>
    <property type="evidence" value="ECO:0007669"/>
    <property type="project" value="UniProtKB-SubCell"/>
</dbReference>
<dbReference type="EC" id="2.1.1.193" evidence="3"/>
<dbReference type="Pfam" id="PF20260">
    <property type="entry name" value="PUA_4"/>
    <property type="match status" value="1"/>
</dbReference>
<keyword evidence="7" id="KW-0808">Transferase</keyword>
<evidence type="ECO:0000256" key="5">
    <source>
        <dbReference type="ARBA" id="ARBA00022552"/>
    </source>
</evidence>
<sequence length="350" mass="38144">MVASTFTTASLLKFYVKWPPPSILRGAYSNSSLSLRDLEGVCQLNSRGLSLSSFARPGFYDFRNARRAAQCGNASRITAFAKDLHKEAEEQEVVSDQSRGGLPRFHVTSLPALKGTIVQVDGDEFWHMTRVLRLNVNDRIELFDGSGGIVEGTLLRVTKNCAEVSALTGRQTLPQTGPNWHVAAAFGNLKGGRADWLVEKCTELGAQTLTPLLTQRSGTVAEQRNDRWHRISMAATKQCQRLHTLDVREPTRLESLLTEVRKAKVAFLAAAGAPPLVQTLLNSSEMPQEGLLLIGPEGDFTQEEIELLIEAGAVPVGLGQRRLRVETAAIAILSTVMLLSEGCPVNAKEG</sequence>
<comment type="catalytic activity">
    <reaction evidence="10">
        <text>uridine(1498) in 16S rRNA + S-adenosyl-L-methionine = N(3)-methyluridine(1498) in 16S rRNA + S-adenosyl-L-homocysteine + H(+)</text>
        <dbReference type="Rhea" id="RHEA:42920"/>
        <dbReference type="Rhea" id="RHEA-COMP:10283"/>
        <dbReference type="Rhea" id="RHEA-COMP:10284"/>
        <dbReference type="ChEBI" id="CHEBI:15378"/>
        <dbReference type="ChEBI" id="CHEBI:57856"/>
        <dbReference type="ChEBI" id="CHEBI:59789"/>
        <dbReference type="ChEBI" id="CHEBI:65315"/>
        <dbReference type="ChEBI" id="CHEBI:74502"/>
        <dbReference type="EC" id="2.1.1.193"/>
    </reaction>
</comment>
<proteinExistence type="inferred from homology"/>
<evidence type="ECO:0000256" key="8">
    <source>
        <dbReference type="ARBA" id="ARBA00022691"/>
    </source>
</evidence>
<comment type="caution">
    <text evidence="13">The sequence shown here is derived from an EMBL/GenBank/DDBJ whole genome shotgun (WGS) entry which is preliminary data.</text>
</comment>
<dbReference type="NCBIfam" id="TIGR00046">
    <property type="entry name" value="RsmE family RNA methyltransferase"/>
    <property type="match status" value="1"/>
</dbReference>
<accession>A0A8T0J875</accession>
<dbReference type="InterPro" id="IPR029026">
    <property type="entry name" value="tRNA_m1G_MTases_N"/>
</dbReference>
<dbReference type="InterPro" id="IPR046887">
    <property type="entry name" value="RsmE_PUA-like"/>
</dbReference>
<feature type="domain" description="Ribosomal RNA small subunit methyltransferase E methyltransferase" evidence="11">
    <location>
        <begin position="181"/>
        <end position="336"/>
    </location>
</feature>
<keyword evidence="4" id="KW-0963">Cytoplasm</keyword>
<evidence type="ECO:0000259" key="11">
    <source>
        <dbReference type="Pfam" id="PF04452"/>
    </source>
</evidence>
<evidence type="ECO:0000259" key="12">
    <source>
        <dbReference type="Pfam" id="PF20260"/>
    </source>
</evidence>
<dbReference type="PANTHER" id="PTHR30027">
    <property type="entry name" value="RIBOSOMAL RNA SMALL SUBUNIT METHYLTRANSFERASE E"/>
    <property type="match status" value="1"/>
</dbReference>
<keyword evidence="14" id="KW-1185">Reference proteome</keyword>
<feature type="domain" description="Ribosomal RNA small subunit methyltransferase E PUA-like" evidence="12">
    <location>
        <begin position="120"/>
        <end position="160"/>
    </location>
</feature>
<dbReference type="GO" id="GO:0070475">
    <property type="term" value="P:rRNA base methylation"/>
    <property type="evidence" value="ECO:0007669"/>
    <property type="project" value="TreeGrafter"/>
</dbReference>
<dbReference type="GO" id="GO:0070042">
    <property type="term" value="F:rRNA (uridine-N3-)-methyltransferase activity"/>
    <property type="evidence" value="ECO:0007669"/>
    <property type="project" value="TreeGrafter"/>
</dbReference>
<evidence type="ECO:0000313" key="13">
    <source>
        <dbReference type="EMBL" id="KAG0591073.1"/>
    </source>
</evidence>
<comment type="function">
    <text evidence="9">Specifically methylates the N3 position of the uracil ring of uridine 1498 (m3U1498) in 16S rRNA. Acts on the fully assembled 30S ribosomal subunit.</text>
</comment>
<gene>
    <name evidence="13" type="ORF">KC19_1G147200</name>
</gene>
<dbReference type="AlphaFoldDB" id="A0A8T0J875"/>
<dbReference type="CDD" id="cd18084">
    <property type="entry name" value="RsmE-like"/>
    <property type="match status" value="1"/>
</dbReference>
<dbReference type="InterPro" id="IPR046886">
    <property type="entry name" value="RsmE_MTase_dom"/>
</dbReference>
<evidence type="ECO:0000256" key="1">
    <source>
        <dbReference type="ARBA" id="ARBA00004496"/>
    </source>
</evidence>
<dbReference type="InterPro" id="IPR006700">
    <property type="entry name" value="RsmE"/>
</dbReference>
<dbReference type="SUPFAM" id="SSF88697">
    <property type="entry name" value="PUA domain-like"/>
    <property type="match status" value="1"/>
</dbReference>
<dbReference type="Pfam" id="PF04452">
    <property type="entry name" value="Methyltrans_RNA"/>
    <property type="match status" value="1"/>
</dbReference>
<evidence type="ECO:0000256" key="2">
    <source>
        <dbReference type="ARBA" id="ARBA00005528"/>
    </source>
</evidence>
<dbReference type="EMBL" id="CM026421">
    <property type="protein sequence ID" value="KAG0591073.1"/>
    <property type="molecule type" value="Genomic_DNA"/>
</dbReference>
<evidence type="ECO:0000313" key="14">
    <source>
        <dbReference type="Proteomes" id="UP000822688"/>
    </source>
</evidence>
<evidence type="ECO:0000256" key="10">
    <source>
        <dbReference type="ARBA" id="ARBA00047944"/>
    </source>
</evidence>
<comment type="similarity">
    <text evidence="2">Belongs to the RNA methyltransferase RsmE family.</text>
</comment>
<dbReference type="InterPro" id="IPR029028">
    <property type="entry name" value="Alpha/beta_knot_MTases"/>
</dbReference>
<evidence type="ECO:0000256" key="4">
    <source>
        <dbReference type="ARBA" id="ARBA00022490"/>
    </source>
</evidence>
<keyword evidence="6" id="KW-0489">Methyltransferase</keyword>
<evidence type="ECO:0000256" key="7">
    <source>
        <dbReference type="ARBA" id="ARBA00022679"/>
    </source>
</evidence>
<dbReference type="Proteomes" id="UP000822688">
    <property type="component" value="Chromosome 1"/>
</dbReference>
<dbReference type="PANTHER" id="PTHR30027:SF3">
    <property type="entry name" value="16S RRNA (URACIL(1498)-N(3))-METHYLTRANSFERASE"/>
    <property type="match status" value="1"/>
</dbReference>
<protein>
    <recommendedName>
        <fullName evidence="3">16S rRNA (uracil(1498)-N(3))-methyltransferase</fullName>
        <ecNumber evidence="3">2.1.1.193</ecNumber>
    </recommendedName>
</protein>
<organism evidence="13 14">
    <name type="scientific">Ceratodon purpureus</name>
    <name type="common">Fire moss</name>
    <name type="synonym">Dicranum purpureum</name>
    <dbReference type="NCBI Taxonomy" id="3225"/>
    <lineage>
        <taxon>Eukaryota</taxon>
        <taxon>Viridiplantae</taxon>
        <taxon>Streptophyta</taxon>
        <taxon>Embryophyta</taxon>
        <taxon>Bryophyta</taxon>
        <taxon>Bryophytina</taxon>
        <taxon>Bryopsida</taxon>
        <taxon>Dicranidae</taxon>
        <taxon>Pseudoditrichales</taxon>
        <taxon>Ditrichaceae</taxon>
        <taxon>Ceratodon</taxon>
    </lineage>
</organism>
<dbReference type="FunFam" id="3.40.1280.10:FF:000018">
    <property type="entry name" value="uncharacterized protein LOC106771328 isoform X2"/>
    <property type="match status" value="1"/>
</dbReference>
<evidence type="ECO:0000256" key="6">
    <source>
        <dbReference type="ARBA" id="ARBA00022603"/>
    </source>
</evidence>
<name>A0A8T0J875_CERPU</name>
<reference evidence="13" key="1">
    <citation type="submission" date="2020-06" db="EMBL/GenBank/DDBJ databases">
        <title>WGS assembly of Ceratodon purpureus strain R40.</title>
        <authorList>
            <person name="Carey S.B."/>
            <person name="Jenkins J."/>
            <person name="Shu S."/>
            <person name="Lovell J.T."/>
            <person name="Sreedasyam A."/>
            <person name="Maumus F."/>
            <person name="Tiley G.P."/>
            <person name="Fernandez-Pozo N."/>
            <person name="Barry K."/>
            <person name="Chen C."/>
            <person name="Wang M."/>
            <person name="Lipzen A."/>
            <person name="Daum C."/>
            <person name="Saski C.A."/>
            <person name="Payton A.C."/>
            <person name="Mcbreen J.C."/>
            <person name="Conrad R.E."/>
            <person name="Kollar L.M."/>
            <person name="Olsson S."/>
            <person name="Huttunen S."/>
            <person name="Landis J.B."/>
            <person name="Wickett N.J."/>
            <person name="Johnson M.G."/>
            <person name="Rensing S.A."/>
            <person name="Grimwood J."/>
            <person name="Schmutz J."/>
            <person name="Mcdaniel S.F."/>
        </authorList>
    </citation>
    <scope>NUCLEOTIDE SEQUENCE</scope>
    <source>
        <strain evidence="13">R40</strain>
    </source>
</reference>
<dbReference type="InterPro" id="IPR015947">
    <property type="entry name" value="PUA-like_sf"/>
</dbReference>
<evidence type="ECO:0000256" key="3">
    <source>
        <dbReference type="ARBA" id="ARBA00012328"/>
    </source>
</evidence>
<keyword evidence="5" id="KW-0698">rRNA processing</keyword>
<dbReference type="Gene3D" id="3.40.1280.10">
    <property type="match status" value="1"/>
</dbReference>
<comment type="subcellular location">
    <subcellularLocation>
        <location evidence="1">Cytoplasm</location>
    </subcellularLocation>
</comment>
<evidence type="ECO:0000256" key="9">
    <source>
        <dbReference type="ARBA" id="ARBA00025699"/>
    </source>
</evidence>